<dbReference type="InterPro" id="IPR024755">
    <property type="entry name" value="cpYpsA"/>
</dbReference>
<dbReference type="OrthoDB" id="283616at2"/>
<dbReference type="AlphaFoldDB" id="A0A1H6ETP8"/>
<dbReference type="Proteomes" id="UP000236732">
    <property type="component" value="Unassembled WGS sequence"/>
</dbReference>
<gene>
    <name evidence="2" type="ORF">SAMN05444920_115178</name>
</gene>
<dbReference type="SUPFAM" id="SSF53850">
    <property type="entry name" value="Periplasmic binding protein-like II"/>
    <property type="match status" value="1"/>
</dbReference>
<dbReference type="GO" id="GO:0000105">
    <property type="term" value="P:L-histidine biosynthetic process"/>
    <property type="evidence" value="ECO:0007669"/>
    <property type="project" value="InterPro"/>
</dbReference>
<dbReference type="EMBL" id="FNVT01000015">
    <property type="protein sequence ID" value="SEH00199.1"/>
    <property type="molecule type" value="Genomic_DNA"/>
</dbReference>
<protein>
    <submittedName>
        <fullName evidence="2">ATP phosphoribosyltransferase</fullName>
    </submittedName>
</protein>
<keyword evidence="2" id="KW-0808">Transferase</keyword>
<reference evidence="2 3" key="1">
    <citation type="submission" date="2016-10" db="EMBL/GenBank/DDBJ databases">
        <authorList>
            <person name="de Groot N.N."/>
        </authorList>
    </citation>
    <scope>NUCLEOTIDE SEQUENCE [LARGE SCALE GENOMIC DNA]</scope>
    <source>
        <strain evidence="2 3">CGMCC 4.7037</strain>
    </source>
</reference>
<sequence>MAGSILGIGELSWRLENGPDGGQWVPGGLIGDVLAEIVDRLGPVPRPRTVGWSGAIARRRHPGEPLTSPVDDLRRRGIAIHRQRLIDHYPLTPPAVGVALDAVLDVPGSPDLLLVEPGALASPVPPGVPVAVLVGGPDVACGRLRDELAAGRVTYVIGDPAALARLDTGTGGAEWLPMDVAGLPAAAAAYLLARLAGTPADLAAREAEIAAGKAEGETRPPHEDDLNAVFSHLTGRTSADEREGRLFDRVRRAAGPVIVVGGQTGVNQLVLSVTAELGLPSFCVLPEGRRTERTERILGGVDDFGDAHLTVLGGHSYRHRTWTTVYIADGTVTWDPRRSEGSATAREAAGILGRPWLDLTGIPDDSLPGALVGWVRENGIRVINIEGNRGSLLSPEQHEHARVQLGRALRAVAAAHAADRGGAVWTRSGAARDRPLRLGVSAGSPYRRLIGRFLADAFGHRLPTDRRLVHSFAEPDLRVVLARSADLPVLLAEGAVDVIVCGSDVLAGTGLTPVLDTGLRPLLFGLVGGWGGRVGSQYGDLADTVLRRTEPVRRIAGAGEAWVVEGLLDAVFDSWHTGATAEAHGLDLREAMLSTSVVVAGDAGWLIDALDDWARGRR</sequence>
<feature type="domain" description="ATP phosphoribosyltransferase catalytic" evidence="1">
    <location>
        <begin position="483"/>
        <end position="599"/>
    </location>
</feature>
<evidence type="ECO:0000313" key="3">
    <source>
        <dbReference type="Proteomes" id="UP000236732"/>
    </source>
</evidence>
<dbReference type="Pfam" id="PF01634">
    <property type="entry name" value="HisG"/>
    <property type="match status" value="1"/>
</dbReference>
<keyword evidence="3" id="KW-1185">Reference proteome</keyword>
<accession>A0A1H6ETP8</accession>
<dbReference type="GO" id="GO:0003879">
    <property type="term" value="F:ATP phosphoribosyltransferase activity"/>
    <property type="evidence" value="ECO:0007669"/>
    <property type="project" value="InterPro"/>
</dbReference>
<evidence type="ECO:0000259" key="1">
    <source>
        <dbReference type="Pfam" id="PF01634"/>
    </source>
</evidence>
<dbReference type="Gene3D" id="3.40.50.450">
    <property type="match status" value="1"/>
</dbReference>
<organism evidence="2 3">
    <name type="scientific">Nonomuraea solani</name>
    <dbReference type="NCBI Taxonomy" id="1144553"/>
    <lineage>
        <taxon>Bacteria</taxon>
        <taxon>Bacillati</taxon>
        <taxon>Actinomycetota</taxon>
        <taxon>Actinomycetes</taxon>
        <taxon>Streptosporangiales</taxon>
        <taxon>Streptosporangiaceae</taxon>
        <taxon>Nonomuraea</taxon>
    </lineage>
</organism>
<dbReference type="RefSeq" id="WP_103961360.1">
    <property type="nucleotide sequence ID" value="NZ_FNVT01000015.1"/>
</dbReference>
<dbReference type="Gene3D" id="3.40.190.10">
    <property type="entry name" value="Periplasmic binding protein-like II"/>
    <property type="match status" value="2"/>
</dbReference>
<name>A0A1H6ETP8_9ACTN</name>
<dbReference type="InterPro" id="IPR013820">
    <property type="entry name" value="ATP_PRibTrfase_cat"/>
</dbReference>
<proteinExistence type="predicted"/>
<dbReference type="Pfam" id="PF12694">
    <property type="entry name" value="cpYpsA"/>
    <property type="match status" value="1"/>
</dbReference>
<keyword evidence="2" id="KW-0328">Glycosyltransferase</keyword>
<dbReference type="GO" id="GO:0005737">
    <property type="term" value="C:cytoplasm"/>
    <property type="evidence" value="ECO:0007669"/>
    <property type="project" value="InterPro"/>
</dbReference>
<evidence type="ECO:0000313" key="2">
    <source>
        <dbReference type="EMBL" id="SEH00199.1"/>
    </source>
</evidence>